<protein>
    <submittedName>
        <fullName evidence="7">Glycosyl transferase</fullName>
    </submittedName>
</protein>
<proteinExistence type="inferred from homology"/>
<name>A0A0C1QPM9_9BACT</name>
<dbReference type="CDD" id="cd06423">
    <property type="entry name" value="CESA_like"/>
    <property type="match status" value="1"/>
</dbReference>
<organism evidence="7 8">
    <name type="scientific">Geobacter soli</name>
    <dbReference type="NCBI Taxonomy" id="1510391"/>
    <lineage>
        <taxon>Bacteria</taxon>
        <taxon>Pseudomonadati</taxon>
        <taxon>Thermodesulfobacteriota</taxon>
        <taxon>Desulfuromonadia</taxon>
        <taxon>Geobacterales</taxon>
        <taxon>Geobacteraceae</taxon>
        <taxon>Geobacter</taxon>
    </lineage>
</organism>
<dbReference type="EMBL" id="JXBL01000001">
    <property type="protein sequence ID" value="KIE42557.1"/>
    <property type="molecule type" value="Genomic_DNA"/>
</dbReference>
<comment type="similarity">
    <text evidence="1">Belongs to the glycosyltransferase 2 family.</text>
</comment>
<keyword evidence="3 7" id="KW-0808">Transferase</keyword>
<keyword evidence="2" id="KW-0328">Glycosyltransferase</keyword>
<evidence type="ECO:0000256" key="2">
    <source>
        <dbReference type="ARBA" id="ARBA00022676"/>
    </source>
</evidence>
<evidence type="ECO:0000313" key="8">
    <source>
        <dbReference type="Proteomes" id="UP000031433"/>
    </source>
</evidence>
<accession>A0A0C1QPM9</accession>
<feature type="transmembrane region" description="Helical" evidence="4">
    <location>
        <begin position="385"/>
        <end position="412"/>
    </location>
</feature>
<evidence type="ECO:0000259" key="5">
    <source>
        <dbReference type="Pfam" id="PF00535"/>
    </source>
</evidence>
<reference evidence="7 8" key="1">
    <citation type="submission" date="2015-01" db="EMBL/GenBank/DDBJ databases">
        <title>Genome sequence of the anaerobic bacterium Geobacter soli GSS01, a dissimilatory Fe(III) reducer from soil.</title>
        <authorList>
            <person name="Yang G."/>
            <person name="Zhou S."/>
        </authorList>
    </citation>
    <scope>NUCLEOTIDE SEQUENCE [LARGE SCALE GENOMIC DNA]</scope>
    <source>
        <strain evidence="7 8">GSS01</strain>
    </source>
</reference>
<dbReference type="Gene3D" id="3.90.550.10">
    <property type="entry name" value="Spore Coat Polysaccharide Biosynthesis Protein SpsA, Chain A"/>
    <property type="match status" value="1"/>
</dbReference>
<dbReference type="PANTHER" id="PTHR43630:SF1">
    <property type="entry name" value="POLY-BETA-1,6-N-ACETYL-D-GLUCOSAMINE SYNTHASE"/>
    <property type="match status" value="1"/>
</dbReference>
<evidence type="ECO:0000256" key="3">
    <source>
        <dbReference type="ARBA" id="ARBA00022679"/>
    </source>
</evidence>
<dbReference type="InterPro" id="IPR029044">
    <property type="entry name" value="Nucleotide-diphossugar_trans"/>
</dbReference>
<evidence type="ECO:0000259" key="6">
    <source>
        <dbReference type="Pfam" id="PF13632"/>
    </source>
</evidence>
<dbReference type="PANTHER" id="PTHR43630">
    <property type="entry name" value="POLY-BETA-1,6-N-ACETYL-D-GLUCOSAMINE SYNTHASE"/>
    <property type="match status" value="1"/>
</dbReference>
<evidence type="ECO:0000256" key="4">
    <source>
        <dbReference type="SAM" id="Phobius"/>
    </source>
</evidence>
<feature type="transmembrane region" description="Helical" evidence="4">
    <location>
        <begin position="6"/>
        <end position="30"/>
    </location>
</feature>
<keyword evidence="4" id="KW-0472">Membrane</keyword>
<sequence>MLHNIVAFLLAIQPVIFIYFIVLNGFYTLFTIISLRDIRNYLNAVTSQSIDNVLNGMFYRPLSILVPAYNEEKTIVSSVKSLLALRYPEYEVIVINDGSTDGTLESLIREFRLVRIDKPIGLHVSHRPILAKYVSVDHPQLFVLDKENGGKADALNAGINASQYPLFCSIDADSVLEDDALIRATRLFVEDREVVATGGIVRVLNGCEVEDGIVKGVRAPRGMLECFQTVEYTKGFLSGRTSWNYFRSLLIISGAFGIFRKDMVMAVKGYRESVGEDMDLVIRLHRHCRQNRIRYKVVFVPDPVCWTQVPSDMASLLKQRNRWHRGLIDSLWHNRGMFLNPRYGMVGLFGFPYFVTVELLGPAVEFIGYFGFVLLFFLGQVNREFAILFFLLAVLWGTWINLGSIFLDNLIYKRYKGLRDILKLCLFGLLEFFGYRQIIVVERLIATFMFWKKGWGKPKRKEIEGEVSGSVA</sequence>
<gene>
    <name evidence="7" type="ORF">SE37_07915</name>
</gene>
<dbReference type="SUPFAM" id="SSF53448">
    <property type="entry name" value="Nucleotide-diphospho-sugar transferases"/>
    <property type="match status" value="1"/>
</dbReference>
<keyword evidence="4" id="KW-0812">Transmembrane</keyword>
<feature type="domain" description="Glycosyltransferase 2-like" evidence="5">
    <location>
        <begin position="63"/>
        <end position="107"/>
    </location>
</feature>
<evidence type="ECO:0000256" key="1">
    <source>
        <dbReference type="ARBA" id="ARBA00006739"/>
    </source>
</evidence>
<dbReference type="InterPro" id="IPR001173">
    <property type="entry name" value="Glyco_trans_2-like"/>
</dbReference>
<keyword evidence="8" id="KW-1185">Reference proteome</keyword>
<feature type="domain" description="Glycosyltransferase 2-like" evidence="6">
    <location>
        <begin position="170"/>
        <end position="399"/>
    </location>
</feature>
<dbReference type="Pfam" id="PF00535">
    <property type="entry name" value="Glycos_transf_2"/>
    <property type="match status" value="1"/>
</dbReference>
<dbReference type="GO" id="GO:0016757">
    <property type="term" value="F:glycosyltransferase activity"/>
    <property type="evidence" value="ECO:0007669"/>
    <property type="project" value="UniProtKB-KW"/>
</dbReference>
<dbReference type="Pfam" id="PF13632">
    <property type="entry name" value="Glyco_trans_2_3"/>
    <property type="match status" value="1"/>
</dbReference>
<comment type="caution">
    <text evidence="7">The sequence shown here is derived from an EMBL/GenBank/DDBJ whole genome shotgun (WGS) entry which is preliminary data.</text>
</comment>
<evidence type="ECO:0000313" key="7">
    <source>
        <dbReference type="EMBL" id="KIE42557.1"/>
    </source>
</evidence>
<dbReference type="AlphaFoldDB" id="A0A0C1QPM9"/>
<keyword evidence="4" id="KW-1133">Transmembrane helix</keyword>
<dbReference type="Proteomes" id="UP000031433">
    <property type="component" value="Unassembled WGS sequence"/>
</dbReference>
<dbReference type="RefSeq" id="WP_039645234.1">
    <property type="nucleotide sequence ID" value="NZ_JXBL01000001.1"/>
</dbReference>